<dbReference type="Proteomes" id="UP000013167">
    <property type="component" value="Unassembled WGS sequence"/>
</dbReference>
<dbReference type="HOGENOM" id="CLU_389203_0_0_11"/>
<dbReference type="RefSeq" id="WP_010849106.1">
    <property type="nucleotide sequence ID" value="NZ_HF570956.1"/>
</dbReference>
<accession>N0DYM7</accession>
<evidence type="ECO:0000313" key="7">
    <source>
        <dbReference type="Proteomes" id="UP000013167"/>
    </source>
</evidence>
<proteinExistence type="inferred from homology"/>
<dbReference type="GO" id="GO:0008170">
    <property type="term" value="F:N-methyltransferase activity"/>
    <property type="evidence" value="ECO:0007669"/>
    <property type="project" value="InterPro"/>
</dbReference>
<name>N0DYM7_9MICO</name>
<dbReference type="OrthoDB" id="9773060at2"/>
<evidence type="ECO:0000256" key="4">
    <source>
        <dbReference type="SAM" id="MobiDB-lite"/>
    </source>
</evidence>
<dbReference type="Gene3D" id="3.40.50.150">
    <property type="entry name" value="Vaccinia Virus protein VP39"/>
    <property type="match status" value="1"/>
</dbReference>
<comment type="caution">
    <text evidence="6">The sequence shown here is derived from an EMBL/GenBank/DDBJ whole genome shotgun (WGS) entry which is preliminary data.</text>
</comment>
<dbReference type="InterPro" id="IPR029063">
    <property type="entry name" value="SAM-dependent_MTases_sf"/>
</dbReference>
<feature type="region of interest" description="Disordered" evidence="4">
    <location>
        <begin position="347"/>
        <end position="367"/>
    </location>
</feature>
<keyword evidence="2 6" id="KW-0489">Methyltransferase</keyword>
<dbReference type="STRING" id="1193181.BN10_20011"/>
<reference evidence="6" key="2">
    <citation type="journal article" date="2013" name="ISME J.">
        <title>A metabolic model for members of the genus Tetrasphaera involved in enhanced biological phosphorus removal.</title>
        <authorList>
            <person name="Kristiansen R."/>
            <person name="Nguyen H.T.T."/>
            <person name="Saunders A.M."/>
            <person name="Nielsen J.L."/>
            <person name="Wimmer R."/>
            <person name="Le V.Q."/>
            <person name="McIlroy S.J."/>
            <person name="Petrovski S."/>
            <person name="Seviour R.J."/>
            <person name="Calteau A."/>
            <person name="Nielsen K.L."/>
            <person name="Nielsen P.H."/>
        </authorList>
    </citation>
    <scope>NUCLEOTIDE SEQUENCE [LARGE SCALE GENOMIC DNA]</scope>
    <source>
        <strain evidence="6">Lp2</strain>
    </source>
</reference>
<dbReference type="EMBL" id="CAIZ01000086">
    <property type="protein sequence ID" value="CCH69547.1"/>
    <property type="molecule type" value="Genomic_DNA"/>
</dbReference>
<evidence type="ECO:0000259" key="5">
    <source>
        <dbReference type="Pfam" id="PF01555"/>
    </source>
</evidence>
<dbReference type="GO" id="GO:0003677">
    <property type="term" value="F:DNA binding"/>
    <property type="evidence" value="ECO:0007669"/>
    <property type="project" value="InterPro"/>
</dbReference>
<reference evidence="6" key="1">
    <citation type="submission" date="2012-05" db="EMBL/GenBank/DDBJ databases">
        <authorList>
            <person name="McIlroy S."/>
        </authorList>
    </citation>
    <scope>NUCLEOTIDE SEQUENCE</scope>
    <source>
        <strain evidence="6">Lp2</strain>
    </source>
</reference>
<evidence type="ECO:0000256" key="1">
    <source>
        <dbReference type="ARBA" id="ARBA00006594"/>
    </source>
</evidence>
<dbReference type="PROSITE" id="PS00092">
    <property type="entry name" value="N6_MTASE"/>
    <property type="match status" value="1"/>
</dbReference>
<comment type="similarity">
    <text evidence="1">Belongs to the N(4)/N(6)-methyltransferase family.</text>
</comment>
<dbReference type="eggNOG" id="COG2189">
    <property type="taxonomic scope" value="Bacteria"/>
</dbReference>
<dbReference type="Pfam" id="PF01555">
    <property type="entry name" value="N6_N4_Mtase"/>
    <property type="match status" value="1"/>
</dbReference>
<dbReference type="GO" id="GO:0032259">
    <property type="term" value="P:methylation"/>
    <property type="evidence" value="ECO:0007669"/>
    <property type="project" value="UniProtKB-KW"/>
</dbReference>
<evidence type="ECO:0000256" key="3">
    <source>
        <dbReference type="ARBA" id="ARBA00022679"/>
    </source>
</evidence>
<dbReference type="InterPro" id="IPR002052">
    <property type="entry name" value="DNA_methylase_N6_adenine_CS"/>
</dbReference>
<dbReference type="SUPFAM" id="SSF53335">
    <property type="entry name" value="S-adenosyl-L-methionine-dependent methyltransferases"/>
    <property type="match status" value="1"/>
</dbReference>
<gene>
    <name evidence="6" type="ORF">BN10_20011</name>
</gene>
<evidence type="ECO:0000313" key="6">
    <source>
        <dbReference type="EMBL" id="CCH69547.1"/>
    </source>
</evidence>
<keyword evidence="7" id="KW-1185">Reference proteome</keyword>
<keyword evidence="3" id="KW-0808">Transferase</keyword>
<dbReference type="AlphaFoldDB" id="N0DYM7"/>
<evidence type="ECO:0000256" key="2">
    <source>
        <dbReference type="ARBA" id="ARBA00022603"/>
    </source>
</evidence>
<dbReference type="InterPro" id="IPR002941">
    <property type="entry name" value="DNA_methylase_N4/N6"/>
</dbReference>
<organism evidence="6 7">
    <name type="scientific">Phycicoccus elongatus Lp2</name>
    <dbReference type="NCBI Taxonomy" id="1193181"/>
    <lineage>
        <taxon>Bacteria</taxon>
        <taxon>Bacillati</taxon>
        <taxon>Actinomycetota</taxon>
        <taxon>Actinomycetes</taxon>
        <taxon>Micrococcales</taxon>
        <taxon>Intrasporangiaceae</taxon>
        <taxon>Phycicoccus</taxon>
    </lineage>
</organism>
<protein>
    <submittedName>
        <fullName evidence="6">DNA methylase N-4/N-6 domain protein</fullName>
    </submittedName>
</protein>
<sequence length="707" mass="79812">MSRLTDLIAQAKANDPTLGADLEAEIRVLQERRPFGLNFERHQPEAVELPGRPVRKGDKVRVLPPRGETCRGDQRLWRVARIEAVDGERVARLELAAADAGETATALVDDLVVVAEFRDPIYPGLRSTGRVERGGDKPFHTVINAENYHALQTLLYTHRGKVDCIYIDPPYNTGAKDWKYNNDYVDGEDLYRHSKWLAFMERRLQLAKDLLNPEDSVLIVTIDEKEVHRLGLLLQQTFPDARVQMISSVINPSGAQRRNMFWRTDEYVYFVMIGSASPGRWITDMTRSADAPVKRRAIWNSLRRRGVGNSRSDRPGCFYPVYVNSDGAIVHIGDALSSDENPGDEPAITGAQPTYPIRQDGSQGRYECNPERSRELLRLGYLRYAEHRGTGTVQYLRESEIRKIDEGAIVSRGSTTAGYADLVWSDDIRAAVNAKTHWSMPSHDADQSGSRINRLLIPGRSFTFPKSLYAIEDALRFFVQDKPRAVIADFFAGSGTTAHAVMRLNRQDGGTRRSVSVTNNEVDAEQQVDLRRERLRPGDGEWESQGICDFITKPRIRAAVTGVTPDGDAVKGDYKFTDEFPMSEGFEENVEFFTLTYETPWRVARNRDFAAVAPLLWMRAGSQGRRIDVLPEAGWDVADTYGVLANLDRAKGFLAAVTHSESVWTVFVVTDDDRRFQMVCAGLPERVEPVRLYESYLRNFEINTGRE</sequence>
<feature type="domain" description="DNA methylase N-4/N-6" evidence="5">
    <location>
        <begin position="162"/>
        <end position="507"/>
    </location>
</feature>